<dbReference type="EMBL" id="FORY01000001">
    <property type="protein sequence ID" value="SFJ05064.1"/>
    <property type="molecule type" value="Genomic_DNA"/>
</dbReference>
<reference evidence="2 3" key="1">
    <citation type="submission" date="2016-10" db="EMBL/GenBank/DDBJ databases">
        <authorList>
            <person name="de Groot N.N."/>
        </authorList>
    </citation>
    <scope>NUCLEOTIDE SEQUENCE [LARGE SCALE GENOMIC DNA]</scope>
    <source>
        <strain evidence="2 3">CGMCC 1.8891</strain>
    </source>
</reference>
<gene>
    <name evidence="2" type="ORF">SAMN04488138_101310</name>
</gene>
<dbReference type="Proteomes" id="UP000183299">
    <property type="component" value="Unassembled WGS sequence"/>
</dbReference>
<evidence type="ECO:0000313" key="3">
    <source>
        <dbReference type="Proteomes" id="UP000183299"/>
    </source>
</evidence>
<dbReference type="PANTHER" id="PTHR36503:SF3">
    <property type="entry name" value="BLR0126 PROTEIN"/>
    <property type="match status" value="1"/>
</dbReference>
<dbReference type="InterPro" id="IPR029068">
    <property type="entry name" value="Glyas_Bleomycin-R_OHBP_Dase"/>
</dbReference>
<dbReference type="InterPro" id="IPR037523">
    <property type="entry name" value="VOC_core"/>
</dbReference>
<dbReference type="GeneID" id="98663781"/>
<dbReference type="PROSITE" id="PS51819">
    <property type="entry name" value="VOC"/>
    <property type="match status" value="1"/>
</dbReference>
<proteinExistence type="predicted"/>
<keyword evidence="3" id="KW-1185">Reference proteome</keyword>
<protein>
    <submittedName>
        <fullName evidence="2">Uncharacterized conserved protein PhnB, glyoxalase superfamily</fullName>
    </submittedName>
</protein>
<organism evidence="2 3">
    <name type="scientific">Celeribacter halophilus</name>
    <dbReference type="NCBI Taxonomy" id="576117"/>
    <lineage>
        <taxon>Bacteria</taxon>
        <taxon>Pseudomonadati</taxon>
        <taxon>Pseudomonadota</taxon>
        <taxon>Alphaproteobacteria</taxon>
        <taxon>Rhodobacterales</taxon>
        <taxon>Roseobacteraceae</taxon>
        <taxon>Celeribacter</taxon>
    </lineage>
</organism>
<dbReference type="InterPro" id="IPR004360">
    <property type="entry name" value="Glyas_Fos-R_dOase_dom"/>
</dbReference>
<evidence type="ECO:0000259" key="1">
    <source>
        <dbReference type="PROSITE" id="PS51819"/>
    </source>
</evidence>
<sequence>MPKPVLDAVAVTATDMARAIEFYEILGFDFAGGFLSEDHVEPVRGPGEPRLMIDSAESMERLTGEGPRPPNHSAFALLCDRPAEVDALAAKIAEVGFTVATRPWDAFWGQRYATVVDPDGYRVDLFAPL</sequence>
<dbReference type="STRING" id="576117.SAMN04488138_101310"/>
<name>A0A1I3N710_9RHOB</name>
<dbReference type="RefSeq" id="WP_066603589.1">
    <property type="nucleotide sequence ID" value="NZ_FORY01000001.1"/>
</dbReference>
<accession>A0A1I3N710</accession>
<dbReference type="SUPFAM" id="SSF54593">
    <property type="entry name" value="Glyoxalase/Bleomycin resistance protein/Dihydroxybiphenyl dioxygenase"/>
    <property type="match status" value="1"/>
</dbReference>
<dbReference type="AlphaFoldDB" id="A0A1I3N710"/>
<feature type="domain" description="VOC" evidence="1">
    <location>
        <begin position="5"/>
        <end position="128"/>
    </location>
</feature>
<dbReference type="Pfam" id="PF00903">
    <property type="entry name" value="Glyoxalase"/>
    <property type="match status" value="1"/>
</dbReference>
<dbReference type="Gene3D" id="3.10.180.10">
    <property type="entry name" value="2,3-Dihydroxybiphenyl 1,2-Dioxygenase, domain 1"/>
    <property type="match status" value="1"/>
</dbReference>
<evidence type="ECO:0000313" key="2">
    <source>
        <dbReference type="EMBL" id="SFJ05064.1"/>
    </source>
</evidence>
<dbReference type="PANTHER" id="PTHR36503">
    <property type="entry name" value="BLR2520 PROTEIN"/>
    <property type="match status" value="1"/>
</dbReference>